<dbReference type="Gene3D" id="2.40.300.10">
    <property type="entry name" value="Head decoration protein D"/>
    <property type="match status" value="1"/>
</dbReference>
<evidence type="ECO:0000313" key="2">
    <source>
        <dbReference type="Proteomes" id="UP001289615"/>
    </source>
</evidence>
<dbReference type="EMBL" id="JAXUIA010000023">
    <property type="protein sequence ID" value="MEA0979191.1"/>
    <property type="molecule type" value="Genomic_DNA"/>
</dbReference>
<comment type="caution">
    <text evidence="1">The sequence shown here is derived from an EMBL/GenBank/DDBJ whole genome shotgun (WGS) entry which is preliminary data.</text>
</comment>
<reference evidence="1 2" key="1">
    <citation type="submission" date="2023-12" db="EMBL/GenBank/DDBJ databases">
        <title>Genome comparison identifies genes involved in endophytic behavior of Lysinibacillus irui and provides insights into its role as a plant-growth promoting bacterium.</title>
        <authorList>
            <person name="Hilario S."/>
            <person name="Matos I."/>
            <person name="Goncalves M.F.M."/>
            <person name="Pardo C.A."/>
            <person name="Santos M.J."/>
        </authorList>
    </citation>
    <scope>NUCLEOTIDE SEQUENCE [LARGE SCALE GENOMIC DNA]</scope>
    <source>
        <strain evidence="1 2">B3</strain>
    </source>
</reference>
<gene>
    <name evidence="1" type="ORF">U6C28_23200</name>
</gene>
<keyword evidence="2" id="KW-1185">Reference proteome</keyword>
<proteinExistence type="predicted"/>
<dbReference type="InterPro" id="IPR004195">
    <property type="entry name" value="Head_decoration_D"/>
</dbReference>
<dbReference type="RefSeq" id="WP_322612155.1">
    <property type="nucleotide sequence ID" value="NZ_JAXLNX010000032.1"/>
</dbReference>
<dbReference type="Proteomes" id="UP001289615">
    <property type="component" value="Unassembled WGS sequence"/>
</dbReference>
<name>A0ABU5NSZ5_9BACI</name>
<dbReference type="Pfam" id="PF02924">
    <property type="entry name" value="HDPD"/>
    <property type="match status" value="1"/>
</dbReference>
<protein>
    <submittedName>
        <fullName evidence="1">Head decoration protein</fullName>
    </submittedName>
</protein>
<accession>A0ABU5NSZ5</accession>
<organism evidence="1 2">
    <name type="scientific">Lysinibacillus irui</name>
    <dbReference type="NCBI Taxonomy" id="2998077"/>
    <lineage>
        <taxon>Bacteria</taxon>
        <taxon>Bacillati</taxon>
        <taxon>Bacillota</taxon>
        <taxon>Bacilli</taxon>
        <taxon>Bacillales</taxon>
        <taxon>Bacillaceae</taxon>
        <taxon>Lysinibacillus</taxon>
    </lineage>
</organism>
<sequence>MKLNGQVGTYEPNNLIYDTSFPLQTGSAKLKAGQGLLLQGTIIGKDSAGEYVVASTTATTPIVADAILADDIDTGSEPGISVFAETYISGTFNSDALLTDGTDKVSVHYDVLRTKGIYLKTSI</sequence>
<evidence type="ECO:0000313" key="1">
    <source>
        <dbReference type="EMBL" id="MEA0979191.1"/>
    </source>
</evidence>